<keyword evidence="4" id="KW-0963">Cytoplasm</keyword>
<evidence type="ECO:0000259" key="13">
    <source>
        <dbReference type="PROSITE" id="PS50054"/>
    </source>
</evidence>
<keyword evidence="7" id="KW-0539">Nucleus</keyword>
<evidence type="ECO:0000313" key="15">
    <source>
        <dbReference type="EMBL" id="CAH0747776.1"/>
    </source>
</evidence>
<evidence type="ECO:0000256" key="12">
    <source>
        <dbReference type="SAM" id="MobiDB-lite"/>
    </source>
</evidence>
<dbReference type="OrthoDB" id="2017893at2759"/>
<evidence type="ECO:0000256" key="7">
    <source>
        <dbReference type="ARBA" id="ARBA00023242"/>
    </source>
</evidence>
<dbReference type="GO" id="GO:0005737">
    <property type="term" value="C:cytoplasm"/>
    <property type="evidence" value="ECO:0007669"/>
    <property type="project" value="UniProtKB-SubCell"/>
</dbReference>
<dbReference type="InterPro" id="IPR016278">
    <property type="entry name" value="DUSP12"/>
</dbReference>
<evidence type="ECO:0000256" key="8">
    <source>
        <dbReference type="ARBA" id="ARBA00047761"/>
    </source>
</evidence>
<protein>
    <recommendedName>
        <fullName evidence="17">Protein-tyrosine-phosphatase</fullName>
    </recommendedName>
</protein>
<feature type="domain" description="Tyrosine-protein phosphatase" evidence="13">
    <location>
        <begin position="45"/>
        <end position="191"/>
    </location>
</feature>
<name>A0A9P0C5Y8_9NEOP</name>
<dbReference type="PIRSF" id="PIRSF000941">
    <property type="entry name" value="DUSP12"/>
    <property type="match status" value="1"/>
</dbReference>
<dbReference type="SUPFAM" id="SSF52799">
    <property type="entry name" value="(Phosphotyrosine protein) phosphatases II"/>
    <property type="match status" value="1"/>
</dbReference>
<dbReference type="GO" id="GO:0008138">
    <property type="term" value="F:protein tyrosine/serine/threonine phosphatase activity"/>
    <property type="evidence" value="ECO:0007669"/>
    <property type="project" value="InterPro"/>
</dbReference>
<dbReference type="InterPro" id="IPR000340">
    <property type="entry name" value="Dual-sp_phosphatase_cat-dom"/>
</dbReference>
<dbReference type="SMART" id="SM00195">
    <property type="entry name" value="DSPc"/>
    <property type="match status" value="1"/>
</dbReference>
<keyword evidence="16" id="KW-1185">Reference proteome</keyword>
<feature type="compositionally biased region" description="Polar residues" evidence="12">
    <location>
        <begin position="304"/>
        <end position="317"/>
    </location>
</feature>
<dbReference type="PANTHER" id="PTHR45848">
    <property type="entry name" value="DUAL SPECIFICITY PROTEIN PHOSPHATASE 12 FAMILY MEMBER"/>
    <property type="match status" value="1"/>
</dbReference>
<sequence length="430" mass="48319">MKLVHSIEVFVVKNSDIVGQNMAKQVAEVEIHATTSSDKDLEDLDISVHQVDDRLFLGNLACARDYKTLQELQITHLMTLDLVPLPRSVLDHTDLTFKFIKLADVPKEDLISRLPEALEFIKSAIALQKNILVHCYFGVSRSAAVVIAYMMEKHGMNYEDTLALVKQKRRFVCPNAGFVAQLKLFAQMGYKIDKDDPRYKQFRLKMAGQKLKQVKILPQSFSDLVKADPGVARERPEPSVYRCRRCRRVLATQHNLIPHVPKQVKVQWAKKGMRPPHNLLSQDGEGLIERLRTLACQILDKQDTAGSSSDQTPQHGVNHQDAEDWTEQALEGYTEDVMVDECIRGEGGGGGGAGAGAVCRLMWFVEPLSWMQGVTSQAGGKLLCPKCRAKVGTFSWVMGQYMGQNTFLCLKTCPFELTLNFTVKHYKSVK</sequence>
<gene>
    <name evidence="15" type="ORF">DIATSA_LOCUS1544</name>
</gene>
<dbReference type="PROSITE" id="PS50056">
    <property type="entry name" value="TYR_PHOSPHATASE_2"/>
    <property type="match status" value="1"/>
</dbReference>
<evidence type="ECO:0000256" key="2">
    <source>
        <dbReference type="ARBA" id="ARBA00004496"/>
    </source>
</evidence>
<evidence type="ECO:0000256" key="11">
    <source>
        <dbReference type="PIRSR" id="PIRSR000941-50"/>
    </source>
</evidence>
<comment type="catalytic activity">
    <reaction evidence="8">
        <text>O-phospho-L-seryl-[protein] + H2O = L-seryl-[protein] + phosphate</text>
        <dbReference type="Rhea" id="RHEA:20629"/>
        <dbReference type="Rhea" id="RHEA-COMP:9863"/>
        <dbReference type="Rhea" id="RHEA-COMP:11604"/>
        <dbReference type="ChEBI" id="CHEBI:15377"/>
        <dbReference type="ChEBI" id="CHEBI:29999"/>
        <dbReference type="ChEBI" id="CHEBI:43474"/>
        <dbReference type="ChEBI" id="CHEBI:83421"/>
        <dbReference type="EC" id="3.1.3.16"/>
    </reaction>
</comment>
<evidence type="ECO:0000256" key="1">
    <source>
        <dbReference type="ARBA" id="ARBA00004123"/>
    </source>
</evidence>
<dbReference type="PROSITE" id="PS50054">
    <property type="entry name" value="TYR_PHOSPHATASE_DUAL"/>
    <property type="match status" value="1"/>
</dbReference>
<dbReference type="Pfam" id="PF00782">
    <property type="entry name" value="DSPc"/>
    <property type="match status" value="1"/>
</dbReference>
<evidence type="ECO:0000256" key="4">
    <source>
        <dbReference type="ARBA" id="ARBA00022490"/>
    </source>
</evidence>
<dbReference type="InterPro" id="IPR000387">
    <property type="entry name" value="Tyr_Pase_dom"/>
</dbReference>
<dbReference type="FunFam" id="3.90.190.10:FF:000056">
    <property type="entry name" value="Dual specificity phosphatase 12"/>
    <property type="match status" value="1"/>
</dbReference>
<comment type="catalytic activity">
    <reaction evidence="10">
        <text>O-phospho-L-tyrosyl-[protein] + H2O = L-tyrosyl-[protein] + phosphate</text>
        <dbReference type="Rhea" id="RHEA:10684"/>
        <dbReference type="Rhea" id="RHEA-COMP:10136"/>
        <dbReference type="Rhea" id="RHEA-COMP:20101"/>
        <dbReference type="ChEBI" id="CHEBI:15377"/>
        <dbReference type="ChEBI" id="CHEBI:43474"/>
        <dbReference type="ChEBI" id="CHEBI:46858"/>
        <dbReference type="ChEBI" id="CHEBI:61978"/>
        <dbReference type="EC" id="3.1.3.48"/>
    </reaction>
</comment>
<evidence type="ECO:0000313" key="16">
    <source>
        <dbReference type="Proteomes" id="UP001153714"/>
    </source>
</evidence>
<dbReference type="GO" id="GO:0004725">
    <property type="term" value="F:protein tyrosine phosphatase activity"/>
    <property type="evidence" value="ECO:0007669"/>
    <property type="project" value="UniProtKB-EC"/>
</dbReference>
<dbReference type="GO" id="GO:0005634">
    <property type="term" value="C:nucleus"/>
    <property type="evidence" value="ECO:0007669"/>
    <property type="project" value="UniProtKB-SubCell"/>
</dbReference>
<dbReference type="AlphaFoldDB" id="A0A9P0C5Y8"/>
<evidence type="ECO:0000256" key="5">
    <source>
        <dbReference type="ARBA" id="ARBA00022801"/>
    </source>
</evidence>
<accession>A0A9P0C5Y8</accession>
<keyword evidence="6" id="KW-0904">Protein phosphatase</keyword>
<dbReference type="InterPro" id="IPR016130">
    <property type="entry name" value="Tyr_Pase_AS"/>
</dbReference>
<reference evidence="15" key="2">
    <citation type="submission" date="2022-10" db="EMBL/GenBank/DDBJ databases">
        <authorList>
            <consortium name="ENA_rothamsted_submissions"/>
            <consortium name="culmorum"/>
            <person name="King R."/>
        </authorList>
    </citation>
    <scope>NUCLEOTIDE SEQUENCE</scope>
</reference>
<evidence type="ECO:0000256" key="3">
    <source>
        <dbReference type="ARBA" id="ARBA00008601"/>
    </source>
</evidence>
<dbReference type="Gene3D" id="3.90.190.10">
    <property type="entry name" value="Protein tyrosine phosphatase superfamily"/>
    <property type="match status" value="1"/>
</dbReference>
<dbReference type="PROSITE" id="PS00383">
    <property type="entry name" value="TYR_PHOSPHATASE_1"/>
    <property type="match status" value="1"/>
</dbReference>
<keyword evidence="5" id="KW-0378">Hydrolase</keyword>
<evidence type="ECO:0000256" key="9">
    <source>
        <dbReference type="ARBA" id="ARBA00048336"/>
    </source>
</evidence>
<feature type="domain" description="Tyrosine specific protein phosphatases" evidence="14">
    <location>
        <begin position="108"/>
        <end position="169"/>
    </location>
</feature>
<comment type="catalytic activity">
    <reaction evidence="9">
        <text>O-phospho-L-threonyl-[protein] + H2O = L-threonyl-[protein] + phosphate</text>
        <dbReference type="Rhea" id="RHEA:47004"/>
        <dbReference type="Rhea" id="RHEA-COMP:11060"/>
        <dbReference type="Rhea" id="RHEA-COMP:11605"/>
        <dbReference type="ChEBI" id="CHEBI:15377"/>
        <dbReference type="ChEBI" id="CHEBI:30013"/>
        <dbReference type="ChEBI" id="CHEBI:43474"/>
        <dbReference type="ChEBI" id="CHEBI:61977"/>
        <dbReference type="EC" id="3.1.3.16"/>
    </reaction>
</comment>
<dbReference type="CDD" id="cd14498">
    <property type="entry name" value="DSP"/>
    <property type="match status" value="1"/>
</dbReference>
<evidence type="ECO:0000256" key="6">
    <source>
        <dbReference type="ARBA" id="ARBA00022912"/>
    </source>
</evidence>
<evidence type="ECO:0008006" key="17">
    <source>
        <dbReference type="Google" id="ProtNLM"/>
    </source>
</evidence>
<dbReference type="InterPro" id="IPR029021">
    <property type="entry name" value="Prot-tyrosine_phosphatase-like"/>
</dbReference>
<organism evidence="15 16">
    <name type="scientific">Diatraea saccharalis</name>
    <name type="common">sugarcane borer</name>
    <dbReference type="NCBI Taxonomy" id="40085"/>
    <lineage>
        <taxon>Eukaryota</taxon>
        <taxon>Metazoa</taxon>
        <taxon>Ecdysozoa</taxon>
        <taxon>Arthropoda</taxon>
        <taxon>Hexapoda</taxon>
        <taxon>Insecta</taxon>
        <taxon>Pterygota</taxon>
        <taxon>Neoptera</taxon>
        <taxon>Endopterygota</taxon>
        <taxon>Lepidoptera</taxon>
        <taxon>Glossata</taxon>
        <taxon>Ditrysia</taxon>
        <taxon>Pyraloidea</taxon>
        <taxon>Crambidae</taxon>
        <taxon>Crambinae</taxon>
        <taxon>Diatraea</taxon>
    </lineage>
</organism>
<evidence type="ECO:0000256" key="10">
    <source>
        <dbReference type="ARBA" id="ARBA00051722"/>
    </source>
</evidence>
<feature type="region of interest" description="Disordered" evidence="12">
    <location>
        <begin position="303"/>
        <end position="322"/>
    </location>
</feature>
<reference evidence="15" key="1">
    <citation type="submission" date="2021-12" db="EMBL/GenBank/DDBJ databases">
        <authorList>
            <person name="King R."/>
        </authorList>
    </citation>
    <scope>NUCLEOTIDE SEQUENCE</scope>
</reference>
<dbReference type="Proteomes" id="UP001153714">
    <property type="component" value="Chromosome 10"/>
</dbReference>
<feature type="active site" description="Phosphocysteine intermediate" evidence="11">
    <location>
        <position position="135"/>
    </location>
</feature>
<dbReference type="GO" id="GO:0004722">
    <property type="term" value="F:protein serine/threonine phosphatase activity"/>
    <property type="evidence" value="ECO:0007669"/>
    <property type="project" value="UniProtKB-EC"/>
</dbReference>
<dbReference type="InterPro" id="IPR020422">
    <property type="entry name" value="TYR_PHOSPHATASE_DUAL_dom"/>
</dbReference>
<dbReference type="EMBL" id="OU893341">
    <property type="protein sequence ID" value="CAH0747776.1"/>
    <property type="molecule type" value="Genomic_DNA"/>
</dbReference>
<comment type="similarity">
    <text evidence="3">Belongs to the protein-tyrosine phosphatase family. Non-receptor class dual specificity subfamily.</text>
</comment>
<dbReference type="PANTHER" id="PTHR45848:SF4">
    <property type="entry name" value="DUAL SPECIFICITY PROTEIN PHOSPHATASE 12"/>
    <property type="match status" value="1"/>
</dbReference>
<evidence type="ECO:0000259" key="14">
    <source>
        <dbReference type="PROSITE" id="PS50056"/>
    </source>
</evidence>
<comment type="subcellular location">
    <subcellularLocation>
        <location evidence="2">Cytoplasm</location>
    </subcellularLocation>
    <subcellularLocation>
        <location evidence="1">Nucleus</location>
    </subcellularLocation>
</comment>
<proteinExistence type="inferred from homology"/>